<feature type="transmembrane region" description="Helical" evidence="1">
    <location>
        <begin position="256"/>
        <end position="273"/>
    </location>
</feature>
<comment type="caution">
    <text evidence="3">The sequence shown here is derived from an EMBL/GenBank/DDBJ whole genome shotgun (WGS) entry which is preliminary data.</text>
</comment>
<dbReference type="SUPFAM" id="SSF103481">
    <property type="entry name" value="Multidrug resistance efflux transporter EmrE"/>
    <property type="match status" value="2"/>
</dbReference>
<feature type="transmembrane region" description="Helical" evidence="1">
    <location>
        <begin position="156"/>
        <end position="177"/>
    </location>
</feature>
<name>A0A948RT45_UNCEI</name>
<dbReference type="Gene3D" id="1.10.3730.20">
    <property type="match status" value="1"/>
</dbReference>
<evidence type="ECO:0000256" key="1">
    <source>
        <dbReference type="SAM" id="Phobius"/>
    </source>
</evidence>
<feature type="transmembrane region" description="Helical" evidence="1">
    <location>
        <begin position="125"/>
        <end position="144"/>
    </location>
</feature>
<feature type="domain" description="EamA" evidence="2">
    <location>
        <begin position="158"/>
        <end position="296"/>
    </location>
</feature>
<dbReference type="PANTHER" id="PTHR22911">
    <property type="entry name" value="ACYL-MALONYL CONDENSING ENZYME-RELATED"/>
    <property type="match status" value="1"/>
</dbReference>
<dbReference type="InterPro" id="IPR037185">
    <property type="entry name" value="EmrE-like"/>
</dbReference>
<evidence type="ECO:0000313" key="4">
    <source>
        <dbReference type="Proteomes" id="UP000777784"/>
    </source>
</evidence>
<dbReference type="GO" id="GO:0016020">
    <property type="term" value="C:membrane"/>
    <property type="evidence" value="ECO:0007669"/>
    <property type="project" value="InterPro"/>
</dbReference>
<feature type="transmembrane region" description="Helical" evidence="1">
    <location>
        <begin position="221"/>
        <end position="244"/>
    </location>
</feature>
<dbReference type="EMBL" id="JAHJDP010000023">
    <property type="protein sequence ID" value="MBU2690081.1"/>
    <property type="molecule type" value="Genomic_DNA"/>
</dbReference>
<evidence type="ECO:0000259" key="2">
    <source>
        <dbReference type="Pfam" id="PF00892"/>
    </source>
</evidence>
<feature type="transmembrane region" description="Helical" evidence="1">
    <location>
        <begin position="70"/>
        <end position="90"/>
    </location>
</feature>
<proteinExistence type="predicted"/>
<dbReference type="Proteomes" id="UP000777784">
    <property type="component" value="Unassembled WGS sequence"/>
</dbReference>
<dbReference type="AlphaFoldDB" id="A0A948RT45"/>
<feature type="transmembrane region" description="Helical" evidence="1">
    <location>
        <begin position="102"/>
        <end position="119"/>
    </location>
</feature>
<organism evidence="3 4">
    <name type="scientific">Eiseniibacteriota bacterium</name>
    <dbReference type="NCBI Taxonomy" id="2212470"/>
    <lineage>
        <taxon>Bacteria</taxon>
        <taxon>Candidatus Eiseniibacteriota</taxon>
    </lineage>
</organism>
<evidence type="ECO:0000313" key="3">
    <source>
        <dbReference type="EMBL" id="MBU2690081.1"/>
    </source>
</evidence>
<feature type="transmembrane region" description="Helical" evidence="1">
    <location>
        <begin position="38"/>
        <end position="58"/>
    </location>
</feature>
<keyword evidence="1" id="KW-1133">Transmembrane helix</keyword>
<protein>
    <submittedName>
        <fullName evidence="3">DMT family transporter</fullName>
    </submittedName>
</protein>
<feature type="domain" description="EamA" evidence="2">
    <location>
        <begin position="7"/>
        <end position="142"/>
    </location>
</feature>
<reference evidence="3" key="1">
    <citation type="submission" date="2021-05" db="EMBL/GenBank/DDBJ databases">
        <title>Energy efficiency and biological interactions define the core microbiome of deep oligotrophic groundwater.</title>
        <authorList>
            <person name="Mehrshad M."/>
            <person name="Lopez-Fernandez M."/>
            <person name="Bell E."/>
            <person name="Bernier-Latmani R."/>
            <person name="Bertilsson S."/>
            <person name="Dopson M."/>
        </authorList>
    </citation>
    <scope>NUCLEOTIDE SEQUENCE</scope>
    <source>
        <strain evidence="3">Modern_marine.mb.64</strain>
    </source>
</reference>
<sequence>MEKIPYSGEIMALAAALSWSFAVILFRKTGETVPALALNIFKTLFSLILFTLTLVVMGADFLPPLPRREYLIFLISGGIGIGLADTFFFMTLNRVGAGLQSIITTSYSPSIILFSILFLDERLTLVQFAGVVLILSAVLFVSKMGGRKNELSRRTLVIGTVFGISAMIFTAISVVMVKPLLSGHSLIWVNWWRLLGGSVVGLLLLPLLPRRRQAIASLRNVRVWPVMIPGSFIGNYISLILWLGGMKYTQVSNASVLNQTSTIWTFLLAALLLKEPVTWKRLLGLALGLGGVALVTFG</sequence>
<dbReference type="Pfam" id="PF00892">
    <property type="entry name" value="EamA"/>
    <property type="match status" value="2"/>
</dbReference>
<gene>
    <name evidence="3" type="ORF">KJ970_04075</name>
</gene>
<feature type="transmembrane region" description="Helical" evidence="1">
    <location>
        <begin position="6"/>
        <end position="26"/>
    </location>
</feature>
<keyword evidence="1" id="KW-0812">Transmembrane</keyword>
<dbReference type="PANTHER" id="PTHR22911:SF137">
    <property type="entry name" value="SOLUTE CARRIER FAMILY 35 MEMBER G2-RELATED"/>
    <property type="match status" value="1"/>
</dbReference>
<keyword evidence="1" id="KW-0472">Membrane</keyword>
<accession>A0A948RT45</accession>
<feature type="transmembrane region" description="Helical" evidence="1">
    <location>
        <begin position="189"/>
        <end position="209"/>
    </location>
</feature>
<dbReference type="InterPro" id="IPR000620">
    <property type="entry name" value="EamA_dom"/>
</dbReference>